<organism evidence="8 9">
    <name type="scientific">Elysia chlorotica</name>
    <name type="common">Eastern emerald elysia</name>
    <name type="synonym">Sea slug</name>
    <dbReference type="NCBI Taxonomy" id="188477"/>
    <lineage>
        <taxon>Eukaryota</taxon>
        <taxon>Metazoa</taxon>
        <taxon>Spiralia</taxon>
        <taxon>Lophotrochozoa</taxon>
        <taxon>Mollusca</taxon>
        <taxon>Gastropoda</taxon>
        <taxon>Heterobranchia</taxon>
        <taxon>Euthyneura</taxon>
        <taxon>Panpulmonata</taxon>
        <taxon>Sacoglossa</taxon>
        <taxon>Placobranchoidea</taxon>
        <taxon>Plakobranchidae</taxon>
        <taxon>Elysia</taxon>
    </lineage>
</organism>
<evidence type="ECO:0000256" key="7">
    <source>
        <dbReference type="SAM" id="Phobius"/>
    </source>
</evidence>
<dbReference type="Proteomes" id="UP000271974">
    <property type="component" value="Unassembled WGS sequence"/>
</dbReference>
<dbReference type="InterPro" id="IPR011701">
    <property type="entry name" value="MFS"/>
</dbReference>
<feature type="region of interest" description="Disordered" evidence="6">
    <location>
        <begin position="200"/>
        <end position="222"/>
    </location>
</feature>
<proteinExistence type="predicted"/>
<feature type="transmembrane region" description="Helical" evidence="7">
    <location>
        <begin position="244"/>
        <end position="270"/>
    </location>
</feature>
<gene>
    <name evidence="8" type="ORF">EGW08_000705</name>
</gene>
<feature type="transmembrane region" description="Helical" evidence="7">
    <location>
        <begin position="82"/>
        <end position="101"/>
    </location>
</feature>
<feature type="transmembrane region" description="Helical" evidence="7">
    <location>
        <begin position="58"/>
        <end position="76"/>
    </location>
</feature>
<dbReference type="GO" id="GO:0022857">
    <property type="term" value="F:transmembrane transporter activity"/>
    <property type="evidence" value="ECO:0007669"/>
    <property type="project" value="InterPro"/>
</dbReference>
<feature type="transmembrane region" description="Helical" evidence="7">
    <location>
        <begin position="175"/>
        <end position="195"/>
    </location>
</feature>
<keyword evidence="3 7" id="KW-0812">Transmembrane</keyword>
<feature type="transmembrane region" description="Helical" evidence="7">
    <location>
        <begin position="340"/>
        <end position="361"/>
    </location>
</feature>
<keyword evidence="2" id="KW-0813">Transport</keyword>
<evidence type="ECO:0000256" key="2">
    <source>
        <dbReference type="ARBA" id="ARBA00022448"/>
    </source>
</evidence>
<feature type="transmembrane region" description="Helical" evidence="7">
    <location>
        <begin position="16"/>
        <end position="37"/>
    </location>
</feature>
<evidence type="ECO:0000313" key="9">
    <source>
        <dbReference type="Proteomes" id="UP000271974"/>
    </source>
</evidence>
<dbReference type="Pfam" id="PF07690">
    <property type="entry name" value="MFS_1"/>
    <property type="match status" value="1"/>
</dbReference>
<feature type="transmembrane region" description="Helical" evidence="7">
    <location>
        <begin position="311"/>
        <end position="328"/>
    </location>
</feature>
<protein>
    <recommendedName>
        <fullName evidence="10">Major facilitator superfamily (MFS) profile domain-containing protein</fullName>
    </recommendedName>
</protein>
<dbReference type="SUPFAM" id="SSF103473">
    <property type="entry name" value="MFS general substrate transporter"/>
    <property type="match status" value="1"/>
</dbReference>
<dbReference type="EMBL" id="RQTK01000009">
    <property type="protein sequence ID" value="RUS91590.1"/>
    <property type="molecule type" value="Genomic_DNA"/>
</dbReference>
<feature type="transmembrane region" description="Helical" evidence="7">
    <location>
        <begin position="282"/>
        <end position="304"/>
    </location>
</feature>
<feature type="transmembrane region" description="Helical" evidence="7">
    <location>
        <begin position="408"/>
        <end position="428"/>
    </location>
</feature>
<dbReference type="AlphaFoldDB" id="A0A433UCG6"/>
<dbReference type="Gene3D" id="1.20.1250.20">
    <property type="entry name" value="MFS general substrate transporter like domains"/>
    <property type="match status" value="1"/>
</dbReference>
<feature type="compositionally biased region" description="Polar residues" evidence="6">
    <location>
        <begin position="201"/>
        <end position="222"/>
    </location>
</feature>
<name>A0A433UCG6_ELYCH</name>
<evidence type="ECO:0008006" key="10">
    <source>
        <dbReference type="Google" id="ProtNLM"/>
    </source>
</evidence>
<reference evidence="8 9" key="1">
    <citation type="submission" date="2019-01" db="EMBL/GenBank/DDBJ databases">
        <title>A draft genome assembly of the solar-powered sea slug Elysia chlorotica.</title>
        <authorList>
            <person name="Cai H."/>
            <person name="Li Q."/>
            <person name="Fang X."/>
            <person name="Li J."/>
            <person name="Curtis N.E."/>
            <person name="Altenburger A."/>
            <person name="Shibata T."/>
            <person name="Feng M."/>
            <person name="Maeda T."/>
            <person name="Schwartz J.A."/>
            <person name="Shigenobu S."/>
            <person name="Lundholm N."/>
            <person name="Nishiyama T."/>
            <person name="Yang H."/>
            <person name="Hasebe M."/>
            <person name="Li S."/>
            <person name="Pierce S.K."/>
            <person name="Wang J."/>
        </authorList>
    </citation>
    <scope>NUCLEOTIDE SEQUENCE [LARGE SCALE GENOMIC DNA]</scope>
    <source>
        <strain evidence="8">EC2010</strain>
        <tissue evidence="8">Whole organism of an adult</tissue>
    </source>
</reference>
<evidence type="ECO:0000256" key="5">
    <source>
        <dbReference type="ARBA" id="ARBA00023136"/>
    </source>
</evidence>
<dbReference type="GO" id="GO:0016020">
    <property type="term" value="C:membrane"/>
    <property type="evidence" value="ECO:0007669"/>
    <property type="project" value="UniProtKB-SubCell"/>
</dbReference>
<dbReference type="OrthoDB" id="6415790at2759"/>
<dbReference type="STRING" id="188477.A0A433UCG6"/>
<keyword evidence="4 7" id="KW-1133">Transmembrane helix</keyword>
<dbReference type="InterPro" id="IPR004752">
    <property type="entry name" value="AmpG_permease/AT-1"/>
</dbReference>
<comment type="subcellular location">
    <subcellularLocation>
        <location evidence="1">Membrane</location>
        <topology evidence="1">Multi-pass membrane protein</topology>
    </subcellularLocation>
</comment>
<accession>A0A433UCG6</accession>
<evidence type="ECO:0000256" key="6">
    <source>
        <dbReference type="SAM" id="MobiDB-lite"/>
    </source>
</evidence>
<evidence type="ECO:0000256" key="1">
    <source>
        <dbReference type="ARBA" id="ARBA00004141"/>
    </source>
</evidence>
<dbReference type="PANTHER" id="PTHR12778">
    <property type="entry name" value="SOLUTE CARRIER FAMILY 33 ACETYL-COA TRANSPORTER -RELATED"/>
    <property type="match status" value="1"/>
</dbReference>
<evidence type="ECO:0000313" key="8">
    <source>
        <dbReference type="EMBL" id="RUS91590.1"/>
    </source>
</evidence>
<keyword evidence="9" id="KW-1185">Reference proteome</keyword>
<evidence type="ECO:0000256" key="4">
    <source>
        <dbReference type="ARBA" id="ARBA00022989"/>
    </source>
</evidence>
<keyword evidence="5 7" id="KW-0472">Membrane</keyword>
<comment type="caution">
    <text evidence="8">The sequence shown here is derived from an EMBL/GenBank/DDBJ whole genome shotgun (WGS) entry which is preliminary data.</text>
</comment>
<dbReference type="InterPro" id="IPR036259">
    <property type="entry name" value="MFS_trans_sf"/>
</dbReference>
<feature type="transmembrane region" description="Helical" evidence="7">
    <location>
        <begin position="381"/>
        <end position="402"/>
    </location>
</feature>
<dbReference type="PANTHER" id="PTHR12778:SF10">
    <property type="entry name" value="MAJOR FACILITATOR SUPERFAMILY DOMAIN-CONTAINING PROTEIN 3"/>
    <property type="match status" value="1"/>
</dbReference>
<sequence>MSDTYSNSAFILRHSVYINSVRCFFIFYILVGLPNGFQVRYLPLYFRTHGMSLAEVGLYRLLVLPWLLKGVWTTYIDRNTDVRIWLKTSLFLLVVVCVVGAQFPPTHTIPVVIILLLFNLITSVQDTAVDSLILDAFTPSQLLIGNVAQAVGERIGSIISGGVFSWYIDTISWNGVLYIMAAMYGVGFLTSHFMLPDWTESRPTGNNPPQGRHSGSNIVPSAGRSNTSIQLSLKQSMTKLFRDISWWMVVYVLFYKIGEVGVLNLFPLFLVDKNIDASEIGFWLGIVGQSLSVVGSTATAFYPFGSLLGPLTVLMTIRAVCIVISWMAVNSWHVDPATCYVSGIISLLIVSFTGGAITTCVQTLLMQLSQLAPRHERPKHYALYSFGELIAKLLFAASVGAIAQITSYQFAFSFFSIAAVIMLPYMLLAPTEVRIPMNLS</sequence>
<evidence type="ECO:0000256" key="3">
    <source>
        <dbReference type="ARBA" id="ARBA00022692"/>
    </source>
</evidence>